<keyword evidence="3" id="KW-0804">Transcription</keyword>
<organism evidence="6 7">
    <name type="scientific">Nocardia rhizosphaerihabitans</name>
    <dbReference type="NCBI Taxonomy" id="1691570"/>
    <lineage>
        <taxon>Bacteria</taxon>
        <taxon>Bacillati</taxon>
        <taxon>Actinomycetota</taxon>
        <taxon>Actinomycetes</taxon>
        <taxon>Mycobacteriales</taxon>
        <taxon>Nocardiaceae</taxon>
        <taxon>Nocardia</taxon>
    </lineage>
</organism>
<comment type="caution">
    <text evidence="6">The sequence shown here is derived from an EMBL/GenBank/DDBJ whole genome shotgun (WGS) entry which is preliminary data.</text>
</comment>
<dbReference type="EMBL" id="BMNE01000009">
    <property type="protein sequence ID" value="GGN95786.1"/>
    <property type="molecule type" value="Genomic_DNA"/>
</dbReference>
<sequence length="401" mass="43961">MVHQVVLCGRDLLAVLPAGAGIRTRQARFDPVNWDLPRPPTSLLISTEYAAEFGIPAEQCLDGTGLRLQQLLDPNLEVTAHHDFMVSRNLVALLGNRVRRLGLEVGLRYHLSAYGIWGFALVSSPTLRAAIDVGLRFFDLTFSLGRLQAREAVGGELILELDAPDVPPGMRRYFVERDASAIMTIYRELLTDPLSRGRIQFAFPPPTEGSGRYLEIFGVVPTFDAAETVIVIDAALTKAPLPQSNPYSSAAAVDRCRELLVRRHARTGLAGRVRDELVTHIATAPGADQVAAMLHISGRTLRKRLAAEGTSFRRLLDEVREHLAEELLITAGLPVEQIACRLGYVEVSSFSQAFRRWKGMGPREFRSTYSGANSVHLLRTSSPIDAGAESSNSRAGHHLGT</sequence>
<evidence type="ECO:0000313" key="6">
    <source>
        <dbReference type="EMBL" id="GGN95786.1"/>
    </source>
</evidence>
<dbReference type="SUPFAM" id="SSF46689">
    <property type="entry name" value="Homeodomain-like"/>
    <property type="match status" value="1"/>
</dbReference>
<dbReference type="PROSITE" id="PS01124">
    <property type="entry name" value="HTH_ARAC_FAMILY_2"/>
    <property type="match status" value="1"/>
</dbReference>
<dbReference type="Proteomes" id="UP000658127">
    <property type="component" value="Unassembled WGS sequence"/>
</dbReference>
<gene>
    <name evidence="6" type="ORF">GCM10011610_60190</name>
</gene>
<evidence type="ECO:0000256" key="3">
    <source>
        <dbReference type="ARBA" id="ARBA00023163"/>
    </source>
</evidence>
<feature type="region of interest" description="Disordered" evidence="4">
    <location>
        <begin position="381"/>
        <end position="401"/>
    </location>
</feature>
<accession>A0ABQ2KZ62</accession>
<evidence type="ECO:0000256" key="2">
    <source>
        <dbReference type="ARBA" id="ARBA00023125"/>
    </source>
</evidence>
<dbReference type="SMART" id="SM00342">
    <property type="entry name" value="HTH_ARAC"/>
    <property type="match status" value="1"/>
</dbReference>
<dbReference type="InterPro" id="IPR032687">
    <property type="entry name" value="AraC-type_N"/>
</dbReference>
<dbReference type="Gene3D" id="1.10.10.60">
    <property type="entry name" value="Homeodomain-like"/>
    <property type="match status" value="1"/>
</dbReference>
<proteinExistence type="predicted"/>
<reference evidence="7" key="1">
    <citation type="journal article" date="2019" name="Int. J. Syst. Evol. Microbiol.">
        <title>The Global Catalogue of Microorganisms (GCM) 10K type strain sequencing project: providing services to taxonomists for standard genome sequencing and annotation.</title>
        <authorList>
            <consortium name="The Broad Institute Genomics Platform"/>
            <consortium name="The Broad Institute Genome Sequencing Center for Infectious Disease"/>
            <person name="Wu L."/>
            <person name="Ma J."/>
        </authorList>
    </citation>
    <scope>NUCLEOTIDE SEQUENCE [LARGE SCALE GENOMIC DNA]</scope>
    <source>
        <strain evidence="7">CGMCC 4.7329</strain>
    </source>
</reference>
<dbReference type="PANTHER" id="PTHR47894">
    <property type="entry name" value="HTH-TYPE TRANSCRIPTIONAL REGULATOR GADX"/>
    <property type="match status" value="1"/>
</dbReference>
<protein>
    <submittedName>
        <fullName evidence="6">Transcriptional regulator</fullName>
    </submittedName>
</protein>
<dbReference type="Pfam" id="PF12833">
    <property type="entry name" value="HTH_18"/>
    <property type="match status" value="1"/>
</dbReference>
<dbReference type="PANTHER" id="PTHR47894:SF1">
    <property type="entry name" value="HTH-TYPE TRANSCRIPTIONAL REGULATOR VQSM"/>
    <property type="match status" value="1"/>
</dbReference>
<keyword evidence="1" id="KW-0805">Transcription regulation</keyword>
<name>A0ABQ2KZ62_9NOCA</name>
<keyword evidence="2" id="KW-0238">DNA-binding</keyword>
<feature type="compositionally biased region" description="Polar residues" evidence="4">
    <location>
        <begin position="381"/>
        <end position="394"/>
    </location>
</feature>
<evidence type="ECO:0000256" key="4">
    <source>
        <dbReference type="SAM" id="MobiDB-lite"/>
    </source>
</evidence>
<evidence type="ECO:0000256" key="1">
    <source>
        <dbReference type="ARBA" id="ARBA00023015"/>
    </source>
</evidence>
<feature type="domain" description="HTH araC/xylS-type" evidence="5">
    <location>
        <begin position="271"/>
        <end position="368"/>
    </location>
</feature>
<dbReference type="InterPro" id="IPR009057">
    <property type="entry name" value="Homeodomain-like_sf"/>
</dbReference>
<evidence type="ECO:0000313" key="7">
    <source>
        <dbReference type="Proteomes" id="UP000658127"/>
    </source>
</evidence>
<dbReference type="Pfam" id="PF12625">
    <property type="entry name" value="Arabinose_bd"/>
    <property type="match status" value="1"/>
</dbReference>
<evidence type="ECO:0000259" key="5">
    <source>
        <dbReference type="PROSITE" id="PS01124"/>
    </source>
</evidence>
<keyword evidence="7" id="KW-1185">Reference proteome</keyword>
<dbReference type="InterPro" id="IPR018060">
    <property type="entry name" value="HTH_AraC"/>
</dbReference>